<dbReference type="InterPro" id="IPR029063">
    <property type="entry name" value="SAM-dependent_MTases_sf"/>
</dbReference>
<dbReference type="PANTHER" id="PTHR34203">
    <property type="entry name" value="METHYLTRANSFERASE, FKBM FAMILY PROTEIN"/>
    <property type="match status" value="1"/>
</dbReference>
<accession>A0ABY0IPF8</accession>
<dbReference type="EMBL" id="SHKM01000002">
    <property type="protein sequence ID" value="RZT76782.1"/>
    <property type="molecule type" value="Genomic_DNA"/>
</dbReference>
<evidence type="ECO:0000313" key="2">
    <source>
        <dbReference type="EMBL" id="RZT76782.1"/>
    </source>
</evidence>
<dbReference type="RefSeq" id="WP_165397515.1">
    <property type="nucleotide sequence ID" value="NZ_SHKM01000002.1"/>
</dbReference>
<name>A0ABY0IPF8_9RHOO</name>
<dbReference type="InterPro" id="IPR052514">
    <property type="entry name" value="SAM-dependent_MTase"/>
</dbReference>
<keyword evidence="2" id="KW-0808">Transferase</keyword>
<dbReference type="Gene3D" id="3.40.50.150">
    <property type="entry name" value="Vaccinia Virus protein VP39"/>
    <property type="match status" value="1"/>
</dbReference>
<dbReference type="Proteomes" id="UP000292136">
    <property type="component" value="Unassembled WGS sequence"/>
</dbReference>
<feature type="domain" description="Methyltransferase FkbM" evidence="1">
    <location>
        <begin position="122"/>
        <end position="279"/>
    </location>
</feature>
<keyword evidence="2" id="KW-0489">Methyltransferase</keyword>
<proteinExistence type="predicted"/>
<dbReference type="Pfam" id="PF05050">
    <property type="entry name" value="Methyltransf_21"/>
    <property type="match status" value="1"/>
</dbReference>
<evidence type="ECO:0000313" key="3">
    <source>
        <dbReference type="Proteomes" id="UP000292136"/>
    </source>
</evidence>
<dbReference type="GO" id="GO:0032259">
    <property type="term" value="P:methylation"/>
    <property type="evidence" value="ECO:0007669"/>
    <property type="project" value="UniProtKB-KW"/>
</dbReference>
<gene>
    <name evidence="2" type="ORF">EV678_2665</name>
</gene>
<sequence>MSNPASSASQSLVRPLAVAEFKPFTLVRRSRGIDLYEIAHGRKKTVIERLRVKAATRAFRRLQRAGQPSLGVARSEGLGREFSFDARNTQFHAIYEYAEKGYEIDVMGAILTFLPADGVFVDVGANWGYFALAVAASPRFNGRVLAFEAFPPSFADLDGIRSQLQIDGARLQAEAMALSRSEGTAYLGVGNGQYSGLIKVSSEQTGVAVPKKPLDAFALARLDVMKIDVEGHELDVLEGAAATLERCRPVICLENWFDIEREQGTRELAALEFLADRDYALFIPALTDASGQPVLLDLRRTQAAELFLRGMPFVPSQRGFFDKRVNVLAIPRERAHELPC</sequence>
<evidence type="ECO:0000259" key="1">
    <source>
        <dbReference type="Pfam" id="PF05050"/>
    </source>
</evidence>
<dbReference type="InterPro" id="IPR006342">
    <property type="entry name" value="FkbM_mtfrase"/>
</dbReference>
<dbReference type="GO" id="GO:0008168">
    <property type="term" value="F:methyltransferase activity"/>
    <property type="evidence" value="ECO:0007669"/>
    <property type="project" value="UniProtKB-KW"/>
</dbReference>
<protein>
    <submittedName>
        <fullName evidence="2">FkbM family methyltransferase</fullName>
    </submittedName>
</protein>
<organism evidence="2 3">
    <name type="scientific">Azospira oryzae</name>
    <dbReference type="NCBI Taxonomy" id="146939"/>
    <lineage>
        <taxon>Bacteria</taxon>
        <taxon>Pseudomonadati</taxon>
        <taxon>Pseudomonadota</taxon>
        <taxon>Betaproteobacteria</taxon>
        <taxon>Rhodocyclales</taxon>
        <taxon>Rhodocyclaceae</taxon>
        <taxon>Azospira</taxon>
    </lineage>
</organism>
<dbReference type="SUPFAM" id="SSF53335">
    <property type="entry name" value="S-adenosyl-L-methionine-dependent methyltransferases"/>
    <property type="match status" value="1"/>
</dbReference>
<reference evidence="2 3" key="1">
    <citation type="submission" date="2019-02" db="EMBL/GenBank/DDBJ databases">
        <title>Genomic Encyclopedia of Type Strains, Phase IV (KMG-IV): sequencing the most valuable type-strain genomes for metagenomic binning, comparative biology and taxonomic classification.</title>
        <authorList>
            <person name="Goeker M."/>
        </authorList>
    </citation>
    <scope>NUCLEOTIDE SEQUENCE [LARGE SCALE GENOMIC DNA]</scope>
    <source>
        <strain evidence="2 3">DSM 21223</strain>
    </source>
</reference>
<keyword evidence="3" id="KW-1185">Reference proteome</keyword>
<dbReference type="PANTHER" id="PTHR34203:SF15">
    <property type="entry name" value="SLL1173 PROTEIN"/>
    <property type="match status" value="1"/>
</dbReference>
<comment type="caution">
    <text evidence="2">The sequence shown here is derived from an EMBL/GenBank/DDBJ whole genome shotgun (WGS) entry which is preliminary data.</text>
</comment>
<dbReference type="NCBIfam" id="TIGR01444">
    <property type="entry name" value="fkbM_fam"/>
    <property type="match status" value="1"/>
</dbReference>